<name>A0A183DU80_9BILA</name>
<evidence type="ECO:0000313" key="2">
    <source>
        <dbReference type="EMBL" id="VDN20173.1"/>
    </source>
</evidence>
<dbReference type="WBParaSite" id="GPUH_0001228501-mRNA-1">
    <property type="protein sequence ID" value="GPUH_0001228501-mRNA-1"/>
    <property type="gene ID" value="GPUH_0001228501"/>
</dbReference>
<feature type="compositionally biased region" description="Acidic residues" evidence="1">
    <location>
        <begin position="17"/>
        <end position="26"/>
    </location>
</feature>
<evidence type="ECO:0000256" key="1">
    <source>
        <dbReference type="SAM" id="MobiDB-lite"/>
    </source>
</evidence>
<dbReference type="OrthoDB" id="70161at2759"/>
<protein>
    <submittedName>
        <fullName evidence="4">EKC/KEOPS complex subunit</fullName>
    </submittedName>
</protein>
<proteinExistence type="predicted"/>
<dbReference type="AlphaFoldDB" id="A0A183DU80"/>
<organism evidence="4">
    <name type="scientific">Gongylonema pulchrum</name>
    <dbReference type="NCBI Taxonomy" id="637853"/>
    <lineage>
        <taxon>Eukaryota</taxon>
        <taxon>Metazoa</taxon>
        <taxon>Ecdysozoa</taxon>
        <taxon>Nematoda</taxon>
        <taxon>Chromadorea</taxon>
        <taxon>Rhabditida</taxon>
        <taxon>Spirurina</taxon>
        <taxon>Spiruromorpha</taxon>
        <taxon>Spiruroidea</taxon>
        <taxon>Gongylonematidae</taxon>
        <taxon>Gongylonema</taxon>
    </lineage>
</organism>
<feature type="region of interest" description="Disordered" evidence="1">
    <location>
        <begin position="1"/>
        <end position="29"/>
    </location>
</feature>
<gene>
    <name evidence="2" type="ORF">GPUH_LOCUS12271</name>
</gene>
<sequence length="99" mass="11066">MDNVGNSDKRKRVVDGDQSDDDETSSDDSYVKVAFGNNENLADGLGEFMKQCRSAPTHLSFQVDSTSVIPELLAQFEDNKKIFDSFLAEVRKKAQTDEE</sequence>
<dbReference type="Proteomes" id="UP000271098">
    <property type="component" value="Unassembled WGS sequence"/>
</dbReference>
<reference evidence="4" key="1">
    <citation type="submission" date="2016-06" db="UniProtKB">
        <authorList>
            <consortium name="WormBaseParasite"/>
        </authorList>
    </citation>
    <scope>IDENTIFICATION</scope>
</reference>
<reference evidence="2 3" key="2">
    <citation type="submission" date="2018-11" db="EMBL/GenBank/DDBJ databases">
        <authorList>
            <consortium name="Pathogen Informatics"/>
        </authorList>
    </citation>
    <scope>NUCLEOTIDE SEQUENCE [LARGE SCALE GENOMIC DNA]</scope>
</reference>
<keyword evidence="3" id="KW-1185">Reference proteome</keyword>
<accession>A0A183DU80</accession>
<dbReference type="EMBL" id="UYRT01079182">
    <property type="protein sequence ID" value="VDN20173.1"/>
    <property type="molecule type" value="Genomic_DNA"/>
</dbReference>
<evidence type="ECO:0000313" key="4">
    <source>
        <dbReference type="WBParaSite" id="GPUH_0001228501-mRNA-1"/>
    </source>
</evidence>
<evidence type="ECO:0000313" key="3">
    <source>
        <dbReference type="Proteomes" id="UP000271098"/>
    </source>
</evidence>